<accession>A0AA88R992</accession>
<name>A0AA88R992_9ASTE</name>
<evidence type="ECO:0000256" key="2">
    <source>
        <dbReference type="SAM" id="MobiDB-lite"/>
    </source>
</evidence>
<gene>
    <name evidence="4" type="ORF">RJ640_020496</name>
</gene>
<dbReference type="SUPFAM" id="SSF53098">
    <property type="entry name" value="Ribonuclease H-like"/>
    <property type="match status" value="1"/>
</dbReference>
<dbReference type="Pfam" id="PF13976">
    <property type="entry name" value="gag_pre-integrs"/>
    <property type="match status" value="1"/>
</dbReference>
<evidence type="ECO:0000256" key="1">
    <source>
        <dbReference type="ARBA" id="ARBA00022670"/>
    </source>
</evidence>
<dbReference type="PROSITE" id="PS50994">
    <property type="entry name" value="INTEGRASE"/>
    <property type="match status" value="1"/>
</dbReference>
<dbReference type="PANTHER" id="PTHR42648">
    <property type="entry name" value="TRANSPOSASE, PUTATIVE-RELATED"/>
    <property type="match status" value="1"/>
</dbReference>
<dbReference type="GO" id="GO:0015074">
    <property type="term" value="P:DNA integration"/>
    <property type="evidence" value="ECO:0007669"/>
    <property type="project" value="InterPro"/>
</dbReference>
<evidence type="ECO:0000313" key="4">
    <source>
        <dbReference type="EMBL" id="KAK2980844.1"/>
    </source>
</evidence>
<organism evidence="4 5">
    <name type="scientific">Escallonia rubra</name>
    <dbReference type="NCBI Taxonomy" id="112253"/>
    <lineage>
        <taxon>Eukaryota</taxon>
        <taxon>Viridiplantae</taxon>
        <taxon>Streptophyta</taxon>
        <taxon>Embryophyta</taxon>
        <taxon>Tracheophyta</taxon>
        <taxon>Spermatophyta</taxon>
        <taxon>Magnoliopsida</taxon>
        <taxon>eudicotyledons</taxon>
        <taxon>Gunneridae</taxon>
        <taxon>Pentapetalae</taxon>
        <taxon>asterids</taxon>
        <taxon>campanulids</taxon>
        <taxon>Escalloniales</taxon>
        <taxon>Escalloniaceae</taxon>
        <taxon>Escallonia</taxon>
    </lineage>
</organism>
<dbReference type="Proteomes" id="UP001187471">
    <property type="component" value="Unassembled WGS sequence"/>
</dbReference>
<keyword evidence="1" id="KW-0645">Protease</keyword>
<dbReference type="InterPro" id="IPR054722">
    <property type="entry name" value="PolX-like_BBD"/>
</dbReference>
<dbReference type="EMBL" id="JAVXUO010001587">
    <property type="protein sequence ID" value="KAK2980844.1"/>
    <property type="molecule type" value="Genomic_DNA"/>
</dbReference>
<dbReference type="AlphaFoldDB" id="A0AA88R992"/>
<keyword evidence="5" id="KW-1185">Reference proteome</keyword>
<keyword evidence="1" id="KW-0378">Hydrolase</keyword>
<dbReference type="GO" id="GO:0006508">
    <property type="term" value="P:proteolysis"/>
    <property type="evidence" value="ECO:0007669"/>
    <property type="project" value="UniProtKB-KW"/>
</dbReference>
<dbReference type="InterPro" id="IPR001584">
    <property type="entry name" value="Integrase_cat-core"/>
</dbReference>
<dbReference type="Pfam" id="PF00665">
    <property type="entry name" value="rve"/>
    <property type="match status" value="1"/>
</dbReference>
<proteinExistence type="predicted"/>
<feature type="region of interest" description="Disordered" evidence="2">
    <location>
        <begin position="233"/>
        <end position="257"/>
    </location>
</feature>
<feature type="compositionally biased region" description="Polar residues" evidence="2">
    <location>
        <begin position="248"/>
        <end position="257"/>
    </location>
</feature>
<evidence type="ECO:0000313" key="5">
    <source>
        <dbReference type="Proteomes" id="UP001187471"/>
    </source>
</evidence>
<dbReference type="InterPro" id="IPR025724">
    <property type="entry name" value="GAG-pre-integrase_dom"/>
</dbReference>
<dbReference type="InterPro" id="IPR039537">
    <property type="entry name" value="Retrotran_Ty1/copia-like"/>
</dbReference>
<evidence type="ECO:0000259" key="3">
    <source>
        <dbReference type="PROSITE" id="PS50994"/>
    </source>
</evidence>
<sequence length="257" mass="28859">MTGDRSLFSHITPKNGGLVTFGDNSNGKIIDKGKIGTGSIYIDNVSLVDGLKFNLISINQLINSGHKVQFEGDQCLISHASDGGHVHMDLIKKLLSKDLVRGLPKLRFIKDKVCDACQFGKQLKTYFQAKNVVSTSRPLQLLHLDLFGPTRNASLGGKFSAFVIVDDFSRYIWVLFLTHKDEAFEKFFNLVKQFQNEKELKLVKIRSDHGGEFEKYFIPFCIQNDISNEFSAPRTPQQNGVVEKESYSARNGQNHAS</sequence>
<dbReference type="GO" id="GO:0008233">
    <property type="term" value="F:peptidase activity"/>
    <property type="evidence" value="ECO:0007669"/>
    <property type="project" value="UniProtKB-KW"/>
</dbReference>
<dbReference type="Gene3D" id="3.30.420.10">
    <property type="entry name" value="Ribonuclease H-like superfamily/Ribonuclease H"/>
    <property type="match status" value="1"/>
</dbReference>
<reference evidence="4" key="1">
    <citation type="submission" date="2022-12" db="EMBL/GenBank/DDBJ databases">
        <title>Draft genome assemblies for two species of Escallonia (Escalloniales).</title>
        <authorList>
            <person name="Chanderbali A."/>
            <person name="Dervinis C."/>
            <person name="Anghel I."/>
            <person name="Soltis D."/>
            <person name="Soltis P."/>
            <person name="Zapata F."/>
        </authorList>
    </citation>
    <scope>NUCLEOTIDE SEQUENCE</scope>
    <source>
        <strain evidence="4">UCBG92.1500</strain>
        <tissue evidence="4">Leaf</tissue>
    </source>
</reference>
<dbReference type="Pfam" id="PF22936">
    <property type="entry name" value="Pol_BBD"/>
    <property type="match status" value="1"/>
</dbReference>
<dbReference type="InterPro" id="IPR036397">
    <property type="entry name" value="RNaseH_sf"/>
</dbReference>
<dbReference type="PANTHER" id="PTHR42648:SF21">
    <property type="entry name" value="CYSTEINE-RICH RLK (RECEPTOR-LIKE PROTEIN KINASE) 8"/>
    <property type="match status" value="1"/>
</dbReference>
<comment type="caution">
    <text evidence="4">The sequence shown here is derived from an EMBL/GenBank/DDBJ whole genome shotgun (WGS) entry which is preliminary data.</text>
</comment>
<feature type="domain" description="Integrase catalytic" evidence="3">
    <location>
        <begin position="134"/>
        <end position="257"/>
    </location>
</feature>
<dbReference type="InterPro" id="IPR012337">
    <property type="entry name" value="RNaseH-like_sf"/>
</dbReference>
<dbReference type="GO" id="GO:0003676">
    <property type="term" value="F:nucleic acid binding"/>
    <property type="evidence" value="ECO:0007669"/>
    <property type="project" value="InterPro"/>
</dbReference>
<protein>
    <recommendedName>
        <fullName evidence="3">Integrase catalytic domain-containing protein</fullName>
    </recommendedName>
</protein>